<name>A0A7S8C3L2_9HYPH</name>
<gene>
    <name evidence="1" type="ORF">HW532_08490</name>
</gene>
<dbReference type="InterPro" id="IPR014942">
    <property type="entry name" value="AbiEii"/>
</dbReference>
<organism evidence="1 2">
    <name type="scientific">Kaustia mangrovi</name>
    <dbReference type="NCBI Taxonomy" id="2593653"/>
    <lineage>
        <taxon>Bacteria</taxon>
        <taxon>Pseudomonadati</taxon>
        <taxon>Pseudomonadota</taxon>
        <taxon>Alphaproteobacteria</taxon>
        <taxon>Hyphomicrobiales</taxon>
        <taxon>Parvibaculaceae</taxon>
        <taxon>Kaustia</taxon>
    </lineage>
</organism>
<protein>
    <submittedName>
        <fullName evidence="1">Nucleotidyl transferase AbiEii/AbiGii toxin family protein</fullName>
    </submittedName>
</protein>
<evidence type="ECO:0000313" key="2">
    <source>
        <dbReference type="Proteomes" id="UP000593594"/>
    </source>
</evidence>
<reference evidence="1 2" key="1">
    <citation type="submission" date="2020-06" db="EMBL/GenBank/DDBJ databases">
        <title>Genome sequence of 2 isolates from Red Sea Mangroves.</title>
        <authorList>
            <person name="Sefrji F."/>
            <person name="Michoud G."/>
            <person name="Merlino G."/>
            <person name="Daffonchio D."/>
        </authorList>
    </citation>
    <scope>NUCLEOTIDE SEQUENCE [LARGE SCALE GENOMIC DNA]</scope>
    <source>
        <strain evidence="1 2">R1DC25</strain>
    </source>
</reference>
<dbReference type="GO" id="GO:0016740">
    <property type="term" value="F:transferase activity"/>
    <property type="evidence" value="ECO:0007669"/>
    <property type="project" value="UniProtKB-KW"/>
</dbReference>
<evidence type="ECO:0000313" key="1">
    <source>
        <dbReference type="EMBL" id="QPC42731.1"/>
    </source>
</evidence>
<accession>A0A7S8C3L2</accession>
<dbReference type="AlphaFoldDB" id="A0A7S8C3L2"/>
<dbReference type="Pfam" id="PF08843">
    <property type="entry name" value="AbiEii"/>
    <property type="match status" value="1"/>
</dbReference>
<keyword evidence="1" id="KW-0808">Transferase</keyword>
<sequence length="287" mass="31992">MAKEMKNIGASVRARLLNLSKAKGQSFDLVLTRFALERLLFRLSQSPQADRFVLKGAMLMMSWFDDPHRGTRDLDLLGFGDPSEAAMLATFRDILAQDAEDGVVFDPDTLRIDRIREELDYGGLRLRAIASVGGAQINLTIDIGFGDALEPGAEVVDYPAMLDFPPPRLRAYARETVIAEKFQAMVALGRANSRMKDFYDIWVLSRSFSFDDDRLAQAIAATFARRKTPIPTELPDALTPAFAADEQKQRQWRAFVEDLSVNPGELGDVVGELRVFLMPYASVARAI</sequence>
<dbReference type="RefSeq" id="WP_213163966.1">
    <property type="nucleotide sequence ID" value="NZ_CP058214.1"/>
</dbReference>
<proteinExistence type="predicted"/>
<dbReference type="EMBL" id="CP058214">
    <property type="protein sequence ID" value="QPC42731.1"/>
    <property type="molecule type" value="Genomic_DNA"/>
</dbReference>
<dbReference type="Proteomes" id="UP000593594">
    <property type="component" value="Chromosome"/>
</dbReference>
<keyword evidence="2" id="KW-1185">Reference proteome</keyword>
<dbReference type="KEGG" id="kmn:HW532_08490"/>